<sequence length="1174" mass="124362">MLSRLRRRSASGTTPERQQMSSSNGATSSNGTGSGASPLLGPPRYDDDESLYSPTWNEEQSMSSSSLSSPTTSLRRPKHLNVSHLGGTDHSPSGAASPGAPGGPHSSTTSPDSSSASMLARSPSSASSTRGKYSLPSAGPSPPSPNMPRRKSRSGSVSSYVEGGNLSPVASSSAAAAASQQGRSTSRTFVPGKTKGASNRYFVVNKTTAVDESLDNFGSGSLSLDHLTGGASDPAALATGGATWVARAPELISLDVGANPGAPGDPSRLSQSSSEDNIRTPMPGDGPTSQPDAYFGVAAPVEQRPQSVPSSATASPVVLSKGGAPFNLDRLLPLPASEHSFLPPAERGGRARSHTTSEAPPPFANRPSTGIDTNLTHGLPPPSLSARPNMETTPRNSVMVPNPVPAADQAAAAIEKRPTSRSSSVTSSDTSSPALLRPPLQSSPTSSIKLKRQKSAQGIAGAIAVSGMALAATGTGFRQAGSLSRTSTRTSFEERGSGAESDGGVSNGGGDQYANGFSLGGYEDAMTSLGTGYAVASSKRNAEFHQLFKNIPDDDYLIEGECWEGTKLFCLTRMLTCALFADYGCALQREILIQGRLYISEHHISFNANIFGWVTSHTLPFAEIVSIEKRTTAYVIPNAIQIVTLHARHTFASFLSRDSTYDLICNIWRMIHPVVPPSAALPDSADRAGSVHHDSDEDEVDDDGSQPTKKSGKRRLRGLRRRGGTNEERKGDAVASTNSGVTSTHVNGSTSRMVNPSSSSLGGPGGPSKPAAVLHAVTADRCPTHKDLKEVCMDVVFPSAPEKIYNLMFTSGFMRTFWTENQKLMDLHISDWAPEKSDSNLLARNLSYIKPLSAPIGPKQTKCMILDETAHVDFDDYVCVITTTRTPDVPSGGSFAVKTRTSMTWARNNSCRVVVTTGVVWTGRSMLKGIVERSCIEGQKTYHVDLENAMRAYIQLHRSEFLEEGQEPISSLVTENENNDAQRMDQDESDKDDDANEKIGLVHRRKSRAAPMGGVWGIITDAFSDLTGGGARSSGGGLSPTPLILALVILILVLSNLWTLSSRPRSTSPSLSPGSRRSSARSSPSTGHDQTPDQIADAIRDVLRDYLASLPSREYAPNDATTLPVSEEDSSKEDGIEAPSKTDKACAPRETADIGQILDGLQVRLDEMKLKLKG</sequence>
<gene>
    <name evidence="9" type="primary">BQ5605_C001g00522</name>
    <name evidence="9" type="ORF">BQ5605_C001G00522</name>
</gene>
<evidence type="ECO:0000256" key="5">
    <source>
        <dbReference type="ARBA" id="ARBA00023136"/>
    </source>
</evidence>
<feature type="compositionally biased region" description="Polar residues" evidence="6">
    <location>
        <begin position="366"/>
        <end position="376"/>
    </location>
</feature>
<feature type="compositionally biased region" description="Basic and acidic residues" evidence="6">
    <location>
        <begin position="1132"/>
        <end position="1149"/>
    </location>
</feature>
<dbReference type="AlphaFoldDB" id="A0A2X0MR03"/>
<feature type="compositionally biased region" description="Polar residues" evidence="6">
    <location>
        <begin position="10"/>
        <end position="20"/>
    </location>
</feature>
<dbReference type="Gene3D" id="2.30.29.30">
    <property type="entry name" value="Pleckstrin-homology domain (PH domain)/Phosphotyrosine-binding domain (PTB)"/>
    <property type="match status" value="1"/>
</dbReference>
<dbReference type="Pfam" id="PF02893">
    <property type="entry name" value="GRAM"/>
    <property type="match status" value="1"/>
</dbReference>
<feature type="compositionally biased region" description="Low complexity" evidence="6">
    <location>
        <begin position="63"/>
        <end position="74"/>
    </location>
</feature>
<evidence type="ECO:0000313" key="9">
    <source>
        <dbReference type="EMBL" id="SGY47328.1"/>
    </source>
</evidence>
<dbReference type="GO" id="GO:0032366">
    <property type="term" value="P:intracellular sterol transport"/>
    <property type="evidence" value="ECO:0007669"/>
    <property type="project" value="TreeGrafter"/>
</dbReference>
<accession>A0A2X0MR03</accession>
<feature type="compositionally biased region" description="Low complexity" evidence="6">
    <location>
        <begin position="21"/>
        <end position="37"/>
    </location>
</feature>
<organism evidence="9 10">
    <name type="scientific">Microbotryum silenes-dioicae</name>
    <dbReference type="NCBI Taxonomy" id="796604"/>
    <lineage>
        <taxon>Eukaryota</taxon>
        <taxon>Fungi</taxon>
        <taxon>Dikarya</taxon>
        <taxon>Basidiomycota</taxon>
        <taxon>Pucciniomycotina</taxon>
        <taxon>Microbotryomycetes</taxon>
        <taxon>Microbotryales</taxon>
        <taxon>Microbotryaceae</taxon>
        <taxon>Microbotryum</taxon>
    </lineage>
</organism>
<feature type="region of interest" description="Disordered" evidence="6">
    <location>
        <begin position="1062"/>
        <end position="1094"/>
    </location>
</feature>
<evidence type="ECO:0000256" key="3">
    <source>
        <dbReference type="ARBA" id="ARBA00022692"/>
    </source>
</evidence>
<dbReference type="GO" id="GO:0005886">
    <property type="term" value="C:plasma membrane"/>
    <property type="evidence" value="ECO:0007669"/>
    <property type="project" value="TreeGrafter"/>
</dbReference>
<evidence type="ECO:0000256" key="1">
    <source>
        <dbReference type="ARBA" id="ARBA00004167"/>
    </source>
</evidence>
<comment type="subcellular location">
    <subcellularLocation>
        <location evidence="1">Membrane</location>
        <topology evidence="1">Single-pass membrane protein</topology>
    </subcellularLocation>
</comment>
<feature type="compositionally biased region" description="Low complexity" evidence="6">
    <location>
        <begin position="170"/>
        <end position="179"/>
    </location>
</feature>
<evidence type="ECO:0000313" key="10">
    <source>
        <dbReference type="Proteomes" id="UP000249464"/>
    </source>
</evidence>
<keyword evidence="4 7" id="KW-1133">Transmembrane helix</keyword>
<keyword evidence="3 7" id="KW-0812">Transmembrane</keyword>
<feature type="compositionally biased region" description="Polar residues" evidence="6">
    <location>
        <begin position="735"/>
        <end position="755"/>
    </location>
</feature>
<evidence type="ECO:0000256" key="2">
    <source>
        <dbReference type="ARBA" id="ARBA00006582"/>
    </source>
</evidence>
<feature type="region of interest" description="Disordered" evidence="6">
    <location>
        <begin position="338"/>
        <end position="452"/>
    </location>
</feature>
<dbReference type="EMBL" id="FQNC01000043">
    <property type="protein sequence ID" value="SGY47328.1"/>
    <property type="molecule type" value="Genomic_DNA"/>
</dbReference>
<feature type="region of interest" description="Disordered" evidence="6">
    <location>
        <begin position="477"/>
        <end position="508"/>
    </location>
</feature>
<feature type="compositionally biased region" description="Basic residues" evidence="6">
    <location>
        <begin position="710"/>
        <end position="723"/>
    </location>
</feature>
<dbReference type="GO" id="GO:0032541">
    <property type="term" value="C:cortical endoplasmic reticulum"/>
    <property type="evidence" value="ECO:0007669"/>
    <property type="project" value="TreeGrafter"/>
</dbReference>
<dbReference type="Proteomes" id="UP000249464">
    <property type="component" value="Unassembled WGS sequence"/>
</dbReference>
<feature type="transmembrane region" description="Helical" evidence="7">
    <location>
        <begin position="1042"/>
        <end position="1060"/>
    </location>
</feature>
<keyword evidence="5 7" id="KW-0472">Membrane</keyword>
<dbReference type="InterPro" id="IPR051482">
    <property type="entry name" value="Cholesterol_transport"/>
</dbReference>
<feature type="compositionally biased region" description="Basic and acidic residues" evidence="6">
    <location>
        <begin position="684"/>
        <end position="695"/>
    </location>
</feature>
<dbReference type="PANTHER" id="PTHR23319">
    <property type="entry name" value="GRAM DOMAIN CONTAINING 1B, ISOFORM E"/>
    <property type="match status" value="1"/>
</dbReference>
<feature type="domain" description="VASt" evidence="8">
    <location>
        <begin position="787"/>
        <end position="958"/>
    </location>
</feature>
<dbReference type="PANTHER" id="PTHR23319:SF4">
    <property type="entry name" value="GRAM DOMAIN CONTAINING 1B, ISOFORM E"/>
    <property type="match status" value="1"/>
</dbReference>
<feature type="compositionally biased region" description="Low complexity" evidence="6">
    <location>
        <begin position="91"/>
        <end position="138"/>
    </location>
</feature>
<evidence type="ECO:0000256" key="6">
    <source>
        <dbReference type="SAM" id="MobiDB-lite"/>
    </source>
</evidence>
<dbReference type="GO" id="GO:0032934">
    <property type="term" value="F:sterol binding"/>
    <property type="evidence" value="ECO:0007669"/>
    <property type="project" value="TreeGrafter"/>
</dbReference>
<feature type="region of interest" description="Disordered" evidence="6">
    <location>
        <begin position="1"/>
        <end position="195"/>
    </location>
</feature>
<feature type="region of interest" description="Disordered" evidence="6">
    <location>
        <begin position="681"/>
        <end position="771"/>
    </location>
</feature>
<feature type="region of interest" description="Disordered" evidence="6">
    <location>
        <begin position="1115"/>
        <end position="1149"/>
    </location>
</feature>
<reference evidence="9 10" key="1">
    <citation type="submission" date="2016-11" db="EMBL/GenBank/DDBJ databases">
        <authorList>
            <person name="Jaros S."/>
            <person name="Januszkiewicz K."/>
            <person name="Wedrychowicz H."/>
        </authorList>
    </citation>
    <scope>NUCLEOTIDE SEQUENCE [LARGE SCALE GENOMIC DNA]</scope>
</reference>
<comment type="similarity">
    <text evidence="2">Belongs to the YSP2 family.</text>
</comment>
<dbReference type="GO" id="GO:0005789">
    <property type="term" value="C:endoplasmic reticulum membrane"/>
    <property type="evidence" value="ECO:0007669"/>
    <property type="project" value="TreeGrafter"/>
</dbReference>
<dbReference type="SMART" id="SM00568">
    <property type="entry name" value="GRAM"/>
    <property type="match status" value="1"/>
</dbReference>
<feature type="region of interest" description="Disordered" evidence="6">
    <location>
        <begin position="974"/>
        <end position="1004"/>
    </location>
</feature>
<dbReference type="InterPro" id="IPR004182">
    <property type="entry name" value="GRAM"/>
</dbReference>
<dbReference type="InterPro" id="IPR031968">
    <property type="entry name" value="VASt"/>
</dbReference>
<feature type="compositionally biased region" description="Low complexity" evidence="6">
    <location>
        <begin position="1062"/>
        <end position="1085"/>
    </location>
</feature>
<keyword evidence="10" id="KW-1185">Reference proteome</keyword>
<dbReference type="Pfam" id="PF16016">
    <property type="entry name" value="VASt"/>
    <property type="match status" value="1"/>
</dbReference>
<feature type="compositionally biased region" description="Low complexity" evidence="6">
    <location>
        <begin position="420"/>
        <end position="432"/>
    </location>
</feature>
<dbReference type="InterPro" id="IPR011993">
    <property type="entry name" value="PH-like_dom_sf"/>
</dbReference>
<name>A0A2X0MR03_9BASI</name>
<dbReference type="PROSITE" id="PS51778">
    <property type="entry name" value="VAST"/>
    <property type="match status" value="1"/>
</dbReference>
<feature type="region of interest" description="Disordered" evidence="6">
    <location>
        <begin position="256"/>
        <end position="294"/>
    </location>
</feature>
<proteinExistence type="inferred from homology"/>
<feature type="compositionally biased region" description="Polar residues" evidence="6">
    <location>
        <begin position="481"/>
        <end position="490"/>
    </location>
</feature>
<feature type="compositionally biased region" description="Polar residues" evidence="6">
    <location>
        <begin position="52"/>
        <end position="62"/>
    </location>
</feature>
<evidence type="ECO:0000259" key="8">
    <source>
        <dbReference type="PROSITE" id="PS51778"/>
    </source>
</evidence>
<evidence type="ECO:0000256" key="7">
    <source>
        <dbReference type="SAM" id="Phobius"/>
    </source>
</evidence>
<dbReference type="CDD" id="cd13220">
    <property type="entry name" value="PH-GRAM_GRAMDC"/>
    <property type="match status" value="1"/>
</dbReference>
<dbReference type="STRING" id="796604.A0A2X0MR03"/>
<dbReference type="GO" id="GO:0140268">
    <property type="term" value="C:endoplasmic reticulum-plasma membrane contact site"/>
    <property type="evidence" value="ECO:0007669"/>
    <property type="project" value="TreeGrafter"/>
</dbReference>
<dbReference type="GO" id="GO:0005739">
    <property type="term" value="C:mitochondrion"/>
    <property type="evidence" value="ECO:0007669"/>
    <property type="project" value="TreeGrafter"/>
</dbReference>
<evidence type="ECO:0000256" key="4">
    <source>
        <dbReference type="ARBA" id="ARBA00022989"/>
    </source>
</evidence>
<dbReference type="GO" id="GO:0120015">
    <property type="term" value="F:sterol transfer activity"/>
    <property type="evidence" value="ECO:0007669"/>
    <property type="project" value="TreeGrafter"/>
</dbReference>
<protein>
    <submittedName>
        <fullName evidence="9">BQ5605_C001g00522 protein</fullName>
    </submittedName>
</protein>